<dbReference type="OrthoDB" id="5822383at2"/>
<dbReference type="AlphaFoldDB" id="Q1YWH4"/>
<evidence type="ECO:0000313" key="2">
    <source>
        <dbReference type="EMBL" id="EAS40628.1"/>
    </source>
</evidence>
<comment type="caution">
    <text evidence="2">The sequence shown here is derived from an EMBL/GenBank/DDBJ whole genome shotgun (WGS) entry which is preliminary data.</text>
</comment>
<keyword evidence="1" id="KW-0732">Signal</keyword>
<dbReference type="EMBL" id="AAPH01000052">
    <property type="protein sequence ID" value="EAS40628.1"/>
    <property type="molecule type" value="Genomic_DNA"/>
</dbReference>
<feature type="chain" id="PRO_5004197894" description="Orphan protein" evidence="1">
    <location>
        <begin position="24"/>
        <end position="169"/>
    </location>
</feature>
<reference evidence="2 3" key="1">
    <citation type="submission" date="2006-03" db="EMBL/GenBank/DDBJ databases">
        <authorList>
            <person name="Bartlett D.H."/>
            <person name="Valle G."/>
            <person name="Lauro F.M."/>
            <person name="Vezzi A."/>
            <person name="Simonato F."/>
            <person name="Eloe E."/>
            <person name="Vitulo N."/>
            <person name="Stratton T.K."/>
            <person name="D'angelo M."/>
            <person name="Ferriera S."/>
            <person name="Johnson J."/>
            <person name="Kravitz S."/>
            <person name="Beeson K."/>
            <person name="Sutton G."/>
            <person name="Rogers Y."/>
            <person name="Friedman R."/>
            <person name="Frazier M."/>
            <person name="Venter J.C."/>
        </authorList>
    </citation>
    <scope>NUCLEOTIDE SEQUENCE [LARGE SCALE GENOMIC DNA]</scope>
    <source>
        <strain evidence="2 3">3TCK</strain>
    </source>
</reference>
<feature type="signal peptide" evidence="1">
    <location>
        <begin position="1"/>
        <end position="23"/>
    </location>
</feature>
<evidence type="ECO:0008006" key="4">
    <source>
        <dbReference type="Google" id="ProtNLM"/>
    </source>
</evidence>
<dbReference type="Proteomes" id="UP000003789">
    <property type="component" value="Unassembled WGS sequence"/>
</dbReference>
<dbReference type="RefSeq" id="WP_006230076.1">
    <property type="nucleotide sequence ID" value="NZ_CH724134.1"/>
</dbReference>
<name>Q1YWH4_9GAMM</name>
<protein>
    <recommendedName>
        <fullName evidence="4">Orphan protein</fullName>
    </recommendedName>
</protein>
<sequence length="169" mass="19353">MKINLSLIVWILALSMMVFTVSAQETADKRISVLDSRNAYFKQEYVLACNQELIKLDYLASTEDEAAQQEITVEKTLGYQLTLNQQGEGYLQLAITKWNEKLIMFHNKDIKLEIPGGDVTGSLIENQHCFGQDKWITHFNTHEWGSYTLKLTGKPNQNVELSIIKEIAR</sequence>
<dbReference type="HOGENOM" id="CLU_133786_0_0_6"/>
<evidence type="ECO:0000256" key="1">
    <source>
        <dbReference type="SAM" id="SignalP"/>
    </source>
</evidence>
<accession>Q1YWH4</accession>
<gene>
    <name evidence="2" type="ORF">P3TCK_10263</name>
</gene>
<evidence type="ECO:0000313" key="3">
    <source>
        <dbReference type="Proteomes" id="UP000003789"/>
    </source>
</evidence>
<organism evidence="2 3">
    <name type="scientific">Photobacterium profundum 3TCK</name>
    <dbReference type="NCBI Taxonomy" id="314280"/>
    <lineage>
        <taxon>Bacteria</taxon>
        <taxon>Pseudomonadati</taxon>
        <taxon>Pseudomonadota</taxon>
        <taxon>Gammaproteobacteria</taxon>
        <taxon>Vibrionales</taxon>
        <taxon>Vibrionaceae</taxon>
        <taxon>Photobacterium</taxon>
    </lineage>
</organism>
<proteinExistence type="predicted"/>